<sequence>MNEAEVIKYIKQVLDGLQHMHEASVVHLDLKPENIMVETSRSTDIKLVDFGLASKLNPNEEVKVTTATAEFAAPEIAEFGSVGFYTDMWAVGVLAYVLLSGISPFAGDSDFETFENVKRATYSFNHPQFSGISDKAKDFISKLLKRNPK</sequence>
<dbReference type="Proteomes" id="UP001626550">
    <property type="component" value="Unassembled WGS sequence"/>
</dbReference>
<name>A0ABD2Q034_9PLAT</name>
<keyword evidence="1" id="KW-0723">Serine/threonine-protein kinase</keyword>
<evidence type="ECO:0000313" key="8">
    <source>
        <dbReference type="Proteomes" id="UP001626550"/>
    </source>
</evidence>
<evidence type="ECO:0000256" key="3">
    <source>
        <dbReference type="ARBA" id="ARBA00022741"/>
    </source>
</evidence>
<dbReference type="Pfam" id="PF00069">
    <property type="entry name" value="Pkinase"/>
    <property type="match status" value="1"/>
</dbReference>
<dbReference type="PROSITE" id="PS50011">
    <property type="entry name" value="PROTEIN_KINASE_DOM"/>
    <property type="match status" value="1"/>
</dbReference>
<keyword evidence="8" id="KW-1185">Reference proteome</keyword>
<dbReference type="InterPro" id="IPR011009">
    <property type="entry name" value="Kinase-like_dom_sf"/>
</dbReference>
<evidence type="ECO:0000256" key="5">
    <source>
        <dbReference type="ARBA" id="ARBA00022840"/>
    </source>
</evidence>
<dbReference type="GO" id="GO:0004674">
    <property type="term" value="F:protein serine/threonine kinase activity"/>
    <property type="evidence" value="ECO:0007669"/>
    <property type="project" value="UniProtKB-KW"/>
</dbReference>
<reference evidence="7 8" key="1">
    <citation type="submission" date="2024-11" db="EMBL/GenBank/DDBJ databases">
        <title>Adaptive evolution of stress response genes in parasites aligns with host niche diversity.</title>
        <authorList>
            <person name="Hahn C."/>
            <person name="Resl P."/>
        </authorList>
    </citation>
    <scope>NUCLEOTIDE SEQUENCE [LARGE SCALE GENOMIC DNA]</scope>
    <source>
        <strain evidence="7">EGGRZ-B1_66</strain>
        <tissue evidence="7">Body</tissue>
    </source>
</reference>
<keyword evidence="2" id="KW-0808">Transferase</keyword>
<feature type="domain" description="Protein kinase" evidence="6">
    <location>
        <begin position="1"/>
        <end position="149"/>
    </location>
</feature>
<dbReference type="PANTHER" id="PTHR24342">
    <property type="entry name" value="SERINE/THREONINE-PROTEIN KINASE 17"/>
    <property type="match status" value="1"/>
</dbReference>
<dbReference type="GO" id="GO:0005524">
    <property type="term" value="F:ATP binding"/>
    <property type="evidence" value="ECO:0007669"/>
    <property type="project" value="UniProtKB-KW"/>
</dbReference>
<accession>A0ABD2Q034</accession>
<keyword evidence="3" id="KW-0547">Nucleotide-binding</keyword>
<keyword evidence="5" id="KW-0067">ATP-binding</keyword>
<dbReference type="Gene3D" id="1.10.510.10">
    <property type="entry name" value="Transferase(Phosphotransferase) domain 1"/>
    <property type="match status" value="1"/>
</dbReference>
<dbReference type="PANTHER" id="PTHR24342:SF14">
    <property type="entry name" value="DEATH-ASSOCIATED PROTEIN KINASE DAPK-1"/>
    <property type="match status" value="1"/>
</dbReference>
<dbReference type="EMBL" id="JBJKFK010001535">
    <property type="protein sequence ID" value="KAL3312835.1"/>
    <property type="molecule type" value="Genomic_DNA"/>
</dbReference>
<dbReference type="SMART" id="SM00220">
    <property type="entry name" value="S_TKc"/>
    <property type="match status" value="1"/>
</dbReference>
<dbReference type="InterPro" id="IPR008271">
    <property type="entry name" value="Ser/Thr_kinase_AS"/>
</dbReference>
<comment type="caution">
    <text evidence="7">The sequence shown here is derived from an EMBL/GenBank/DDBJ whole genome shotgun (WGS) entry which is preliminary data.</text>
</comment>
<protein>
    <recommendedName>
        <fullName evidence="6">Protein kinase domain-containing protein</fullName>
    </recommendedName>
</protein>
<dbReference type="SUPFAM" id="SSF56112">
    <property type="entry name" value="Protein kinase-like (PK-like)"/>
    <property type="match status" value="1"/>
</dbReference>
<keyword evidence="4" id="KW-0418">Kinase</keyword>
<evidence type="ECO:0000256" key="1">
    <source>
        <dbReference type="ARBA" id="ARBA00022527"/>
    </source>
</evidence>
<evidence type="ECO:0000256" key="2">
    <source>
        <dbReference type="ARBA" id="ARBA00022679"/>
    </source>
</evidence>
<dbReference type="InterPro" id="IPR000719">
    <property type="entry name" value="Prot_kinase_dom"/>
</dbReference>
<gene>
    <name evidence="7" type="ORF">Ciccas_008568</name>
</gene>
<evidence type="ECO:0000313" key="7">
    <source>
        <dbReference type="EMBL" id="KAL3312835.1"/>
    </source>
</evidence>
<dbReference type="PROSITE" id="PS00108">
    <property type="entry name" value="PROTEIN_KINASE_ST"/>
    <property type="match status" value="1"/>
</dbReference>
<proteinExistence type="predicted"/>
<organism evidence="7 8">
    <name type="scientific">Cichlidogyrus casuarinus</name>
    <dbReference type="NCBI Taxonomy" id="1844966"/>
    <lineage>
        <taxon>Eukaryota</taxon>
        <taxon>Metazoa</taxon>
        <taxon>Spiralia</taxon>
        <taxon>Lophotrochozoa</taxon>
        <taxon>Platyhelminthes</taxon>
        <taxon>Monogenea</taxon>
        <taxon>Monopisthocotylea</taxon>
        <taxon>Dactylogyridea</taxon>
        <taxon>Ancyrocephalidae</taxon>
        <taxon>Cichlidogyrus</taxon>
    </lineage>
</organism>
<evidence type="ECO:0000259" key="6">
    <source>
        <dbReference type="PROSITE" id="PS50011"/>
    </source>
</evidence>
<evidence type="ECO:0000256" key="4">
    <source>
        <dbReference type="ARBA" id="ARBA00022777"/>
    </source>
</evidence>
<dbReference type="AlphaFoldDB" id="A0ABD2Q034"/>